<reference evidence="2 3" key="1">
    <citation type="journal article" date="2017" name="Eur. J. Clin. Microbiol. Infect. Dis.">
        <title>Uncommonly isolated clinical Pseudomonas: identification and phylogenetic assignation.</title>
        <authorList>
            <person name="Mulet M."/>
            <person name="Gomila M."/>
            <person name="Ramirez A."/>
            <person name="Cardew S."/>
            <person name="Moore E.R."/>
            <person name="Lalucat J."/>
            <person name="Garcia-Valdes E."/>
        </authorList>
    </citation>
    <scope>NUCLEOTIDE SEQUENCE [LARGE SCALE GENOMIC DNA]</scope>
    <source>
        <strain evidence="2 3">SD129</strain>
    </source>
</reference>
<keyword evidence="3" id="KW-1185">Reference proteome</keyword>
<evidence type="ECO:0000313" key="2">
    <source>
        <dbReference type="EMBL" id="TLX63680.1"/>
    </source>
</evidence>
<dbReference type="RefSeq" id="WP_138411605.1">
    <property type="nucleotide sequence ID" value="NZ_QLAG01000010.1"/>
</dbReference>
<accession>A0A5R9QFA5</accession>
<evidence type="ECO:0000256" key="1">
    <source>
        <dbReference type="SAM" id="MobiDB-lite"/>
    </source>
</evidence>
<dbReference type="AlphaFoldDB" id="A0A5R9QFA5"/>
<evidence type="ECO:0008006" key="4">
    <source>
        <dbReference type="Google" id="ProtNLM"/>
    </source>
</evidence>
<name>A0A5R9QFA5_9GAMM</name>
<organism evidence="2 3">
    <name type="scientific">Stutzerimonas nosocomialis</name>
    <dbReference type="NCBI Taxonomy" id="1056496"/>
    <lineage>
        <taxon>Bacteria</taxon>
        <taxon>Pseudomonadati</taxon>
        <taxon>Pseudomonadota</taxon>
        <taxon>Gammaproteobacteria</taxon>
        <taxon>Pseudomonadales</taxon>
        <taxon>Pseudomonadaceae</taxon>
        <taxon>Stutzerimonas</taxon>
    </lineage>
</organism>
<dbReference type="Proteomes" id="UP000306753">
    <property type="component" value="Unassembled WGS sequence"/>
</dbReference>
<comment type="caution">
    <text evidence="2">The sequence shown here is derived from an EMBL/GenBank/DDBJ whole genome shotgun (WGS) entry which is preliminary data.</text>
</comment>
<protein>
    <recommendedName>
        <fullName evidence="4">Type III secretion protein</fullName>
    </recommendedName>
</protein>
<gene>
    <name evidence="2" type="ORF">DN820_09855</name>
</gene>
<feature type="region of interest" description="Disordered" evidence="1">
    <location>
        <begin position="141"/>
        <end position="160"/>
    </location>
</feature>
<sequence>MTPGDLQRLHAVRQRREQQAATASALQRQACAQAAVALADAGEQARAQRARLCQQAEALHARASAAALPVRQWQSAQAEVEAQREHHAASLEAVAAARQAHAEQLDRQAALDVELRRCQRRLQAWASLIERERLAARRFEECHDEQEQGERPWSFKEVIR</sequence>
<proteinExistence type="predicted"/>
<evidence type="ECO:0000313" key="3">
    <source>
        <dbReference type="Proteomes" id="UP000306753"/>
    </source>
</evidence>
<dbReference type="EMBL" id="QLAG01000010">
    <property type="protein sequence ID" value="TLX63680.1"/>
    <property type="molecule type" value="Genomic_DNA"/>
</dbReference>